<accession>A0ACC2ISI9</accession>
<keyword evidence="2" id="KW-1185">Reference proteome</keyword>
<proteinExistence type="predicted"/>
<dbReference type="Proteomes" id="UP001153331">
    <property type="component" value="Unassembled WGS sequence"/>
</dbReference>
<reference evidence="1" key="1">
    <citation type="submission" date="2022-11" db="EMBL/GenBank/DDBJ databases">
        <title>Genome Sequence of Boeremia exigua.</title>
        <authorList>
            <person name="Buettner E."/>
        </authorList>
    </citation>
    <scope>NUCLEOTIDE SEQUENCE</scope>
    <source>
        <strain evidence="1">CU02</strain>
    </source>
</reference>
<comment type="caution">
    <text evidence="1">The sequence shown here is derived from an EMBL/GenBank/DDBJ whole genome shotgun (WGS) entry which is preliminary data.</text>
</comment>
<name>A0ACC2ISI9_9PLEO</name>
<evidence type="ECO:0000313" key="1">
    <source>
        <dbReference type="EMBL" id="KAJ8118174.1"/>
    </source>
</evidence>
<dbReference type="EMBL" id="JAPHNI010000027">
    <property type="protein sequence ID" value="KAJ8118174.1"/>
    <property type="molecule type" value="Genomic_DNA"/>
</dbReference>
<organism evidence="1 2">
    <name type="scientific">Boeremia exigua</name>
    <dbReference type="NCBI Taxonomy" id="749465"/>
    <lineage>
        <taxon>Eukaryota</taxon>
        <taxon>Fungi</taxon>
        <taxon>Dikarya</taxon>
        <taxon>Ascomycota</taxon>
        <taxon>Pezizomycotina</taxon>
        <taxon>Dothideomycetes</taxon>
        <taxon>Pleosporomycetidae</taxon>
        <taxon>Pleosporales</taxon>
        <taxon>Pleosporineae</taxon>
        <taxon>Didymellaceae</taxon>
        <taxon>Boeremia</taxon>
    </lineage>
</organism>
<gene>
    <name evidence="1" type="ORF">OPT61_g785</name>
</gene>
<protein>
    <submittedName>
        <fullName evidence="1">Uncharacterized protein</fullName>
    </submittedName>
</protein>
<sequence length="151" mass="16386">MFDRSIDLWEQVFLVNATPIYFVTAAFLPLLSKSISPTGQISKAASVHTTRQLAFDFSHENIKIHVNGIAPGWLHSEMTIGGSDDNNKSTSQEESALQQEMVGIGTREPPGRIGKPEDLASGLLMLATNEYIWGMDLVIDGGILQSVAGNI</sequence>
<evidence type="ECO:0000313" key="2">
    <source>
        <dbReference type="Proteomes" id="UP001153331"/>
    </source>
</evidence>